<dbReference type="Proteomes" id="UP001446871">
    <property type="component" value="Unassembled WGS sequence"/>
</dbReference>
<comment type="caution">
    <text evidence="1">The sequence shown here is derived from an EMBL/GenBank/DDBJ whole genome shotgun (WGS) entry which is preliminary data.</text>
</comment>
<reference evidence="1 2" key="1">
    <citation type="submission" date="2023-01" db="EMBL/GenBank/DDBJ databases">
        <title>Analysis of 21 Apiospora genomes using comparative genomics revels a genus with tremendous synthesis potential of carbohydrate active enzymes and secondary metabolites.</title>
        <authorList>
            <person name="Sorensen T."/>
        </authorList>
    </citation>
    <scope>NUCLEOTIDE SEQUENCE [LARGE SCALE GENOMIC DNA]</scope>
    <source>
        <strain evidence="1 2">CBS 83171</strain>
    </source>
</reference>
<organism evidence="1 2">
    <name type="scientific">Apiospora saccharicola</name>
    <dbReference type="NCBI Taxonomy" id="335842"/>
    <lineage>
        <taxon>Eukaryota</taxon>
        <taxon>Fungi</taxon>
        <taxon>Dikarya</taxon>
        <taxon>Ascomycota</taxon>
        <taxon>Pezizomycotina</taxon>
        <taxon>Sordariomycetes</taxon>
        <taxon>Xylariomycetidae</taxon>
        <taxon>Amphisphaeriales</taxon>
        <taxon>Apiosporaceae</taxon>
        <taxon>Apiospora</taxon>
    </lineage>
</organism>
<evidence type="ECO:0000313" key="1">
    <source>
        <dbReference type="EMBL" id="KAK8047400.1"/>
    </source>
</evidence>
<sequence length="404" mass="45114">MTIDQWQEHPRIDQVEADTGRSNRLLACSIQSAGFIVSEPGCFENPRTPPPVPGCRPTEIIPSSATNQQRNDFLYGRRITSKSLVRNHKPTPLRVVGGDPTLCHKHQRGHCPSCVFYLDTAKGVWEDGRVLQDPKVDSPESWAEQPLFGGNASFKTANHHTSALDEPRRGAISNVQGLAEDTPPLFDRDSVPDKFWFVYCSKCQLTYLVGNEGHKEASNHPAHLAQSEPQQRYVTVFIDGESIKIANKDDGDDKWNGRFSAYYGPNSRFNGGAIINAYSDESHLLYVALSNTLAHLADQVPQQRRREIENCAVTNSHRFLHECSVFRLLVLVGPGLQQFMPLIGPTSKGVAETETLLAGQKVKWRWNGARQLVKDSIAAEVRNLAEMGILVEWYDCEETLCPLP</sequence>
<accession>A0ABR1TL68</accession>
<evidence type="ECO:0000313" key="2">
    <source>
        <dbReference type="Proteomes" id="UP001446871"/>
    </source>
</evidence>
<dbReference type="EMBL" id="JAQQWM010000009">
    <property type="protein sequence ID" value="KAK8047400.1"/>
    <property type="molecule type" value="Genomic_DNA"/>
</dbReference>
<protein>
    <submittedName>
        <fullName evidence="1">Uncharacterized protein</fullName>
    </submittedName>
</protein>
<proteinExistence type="predicted"/>
<gene>
    <name evidence="1" type="ORF">PG996_015464</name>
</gene>
<keyword evidence="2" id="KW-1185">Reference proteome</keyword>
<name>A0ABR1TL68_9PEZI</name>